<dbReference type="Proteomes" id="UP000823963">
    <property type="component" value="Unassembled WGS sequence"/>
</dbReference>
<dbReference type="Gene3D" id="3.40.630.30">
    <property type="match status" value="1"/>
</dbReference>
<reference evidence="4" key="1">
    <citation type="journal article" date="2021" name="PeerJ">
        <title>Extensive microbial diversity within the chicken gut microbiome revealed by metagenomics and culture.</title>
        <authorList>
            <person name="Gilroy R."/>
            <person name="Ravi A."/>
            <person name="Getino M."/>
            <person name="Pursley I."/>
            <person name="Horton D.L."/>
            <person name="Alikhan N.F."/>
            <person name="Baker D."/>
            <person name="Gharbi K."/>
            <person name="Hall N."/>
            <person name="Watson M."/>
            <person name="Adriaenssens E.M."/>
            <person name="Foster-Nyarko E."/>
            <person name="Jarju S."/>
            <person name="Secka A."/>
            <person name="Antonio M."/>
            <person name="Oren A."/>
            <person name="Chaudhuri R.R."/>
            <person name="La Ragione R."/>
            <person name="Hildebrand F."/>
            <person name="Pallen M.J."/>
        </authorList>
    </citation>
    <scope>NUCLEOTIDE SEQUENCE</scope>
    <source>
        <strain evidence="4">6627</strain>
    </source>
</reference>
<evidence type="ECO:0000256" key="2">
    <source>
        <dbReference type="ARBA" id="ARBA00023315"/>
    </source>
</evidence>
<organism evidence="4 5">
    <name type="scientific">Candidatus Ligilactobacillus excrementigallinarum</name>
    <dbReference type="NCBI Taxonomy" id="2838641"/>
    <lineage>
        <taxon>Bacteria</taxon>
        <taxon>Bacillati</taxon>
        <taxon>Bacillota</taxon>
        <taxon>Bacilli</taxon>
        <taxon>Lactobacillales</taxon>
        <taxon>Lactobacillaceae</taxon>
        <taxon>Ligilactobacillus</taxon>
    </lineage>
</organism>
<comment type="caution">
    <text evidence="4">The sequence shown here is derived from an EMBL/GenBank/DDBJ whole genome shotgun (WGS) entry which is preliminary data.</text>
</comment>
<dbReference type="InterPro" id="IPR016181">
    <property type="entry name" value="Acyl_CoA_acyltransferase"/>
</dbReference>
<dbReference type="AlphaFoldDB" id="A0A9D1UXB4"/>
<dbReference type="GO" id="GO:0016747">
    <property type="term" value="F:acyltransferase activity, transferring groups other than amino-acyl groups"/>
    <property type="evidence" value="ECO:0007669"/>
    <property type="project" value="InterPro"/>
</dbReference>
<evidence type="ECO:0000259" key="3">
    <source>
        <dbReference type="PROSITE" id="PS51186"/>
    </source>
</evidence>
<evidence type="ECO:0000256" key="1">
    <source>
        <dbReference type="ARBA" id="ARBA00022679"/>
    </source>
</evidence>
<dbReference type="PANTHER" id="PTHR42919:SF8">
    <property type="entry name" value="N-ALPHA-ACETYLTRANSFERASE 50"/>
    <property type="match status" value="1"/>
</dbReference>
<reference evidence="4" key="2">
    <citation type="submission" date="2021-04" db="EMBL/GenBank/DDBJ databases">
        <authorList>
            <person name="Gilroy R."/>
        </authorList>
    </citation>
    <scope>NUCLEOTIDE SEQUENCE</scope>
    <source>
        <strain evidence="4">6627</strain>
    </source>
</reference>
<evidence type="ECO:0000313" key="4">
    <source>
        <dbReference type="EMBL" id="HIX02151.1"/>
    </source>
</evidence>
<proteinExistence type="predicted"/>
<protein>
    <submittedName>
        <fullName evidence="4">GNAT family N-acetyltransferase</fullName>
    </submittedName>
</protein>
<dbReference type="PROSITE" id="PS51186">
    <property type="entry name" value="GNAT"/>
    <property type="match status" value="1"/>
</dbReference>
<evidence type="ECO:0000313" key="5">
    <source>
        <dbReference type="Proteomes" id="UP000823963"/>
    </source>
</evidence>
<keyword evidence="2" id="KW-0012">Acyltransferase</keyword>
<keyword evidence="1" id="KW-0808">Transferase</keyword>
<dbReference type="InterPro" id="IPR051556">
    <property type="entry name" value="N-term/lysine_N-AcTrnsfr"/>
</dbReference>
<dbReference type="EMBL" id="DXFP01000050">
    <property type="protein sequence ID" value="HIX02151.1"/>
    <property type="molecule type" value="Genomic_DNA"/>
</dbReference>
<dbReference type="SUPFAM" id="SSF55729">
    <property type="entry name" value="Acyl-CoA N-acyltransferases (Nat)"/>
    <property type="match status" value="1"/>
</dbReference>
<accession>A0A9D1UXB4</accession>
<dbReference type="CDD" id="cd04301">
    <property type="entry name" value="NAT_SF"/>
    <property type="match status" value="1"/>
</dbReference>
<dbReference type="Pfam" id="PF13673">
    <property type="entry name" value="Acetyltransf_10"/>
    <property type="match status" value="1"/>
</dbReference>
<name>A0A9D1UXB4_9LACO</name>
<gene>
    <name evidence="4" type="ORF">H9861_05285</name>
</gene>
<dbReference type="PANTHER" id="PTHR42919">
    <property type="entry name" value="N-ALPHA-ACETYLTRANSFERASE"/>
    <property type="match status" value="1"/>
</dbReference>
<dbReference type="InterPro" id="IPR000182">
    <property type="entry name" value="GNAT_dom"/>
</dbReference>
<sequence length="142" mass="16375">MLRIEKTANLDHDLYKDAVAIREQVFVSEQGVPIELEMKGENGPCYYVGYIDDTPVVTARVVREECQWLIQRLAVVPEQRNKHFGTAIMQRIEQDAAVQHIKRIILHAQDDAEGFYQKLGYQIEGDGFKEAELPHHIMIKNL</sequence>
<feature type="domain" description="N-acetyltransferase" evidence="3">
    <location>
        <begin position="5"/>
        <end position="142"/>
    </location>
</feature>